<accession>A0A0G3G6A9</accession>
<dbReference type="PANTHER" id="PTHR30469">
    <property type="entry name" value="MULTIDRUG RESISTANCE PROTEIN MDTA"/>
    <property type="match status" value="1"/>
</dbReference>
<dbReference type="OrthoDB" id="9791520at2"/>
<keyword evidence="1" id="KW-0175">Coiled coil</keyword>
<evidence type="ECO:0000313" key="4">
    <source>
        <dbReference type="EMBL" id="AKJ94396.1"/>
    </source>
</evidence>
<dbReference type="Gene3D" id="2.40.420.20">
    <property type="match status" value="1"/>
</dbReference>
<protein>
    <submittedName>
        <fullName evidence="4">RND transporter</fullName>
    </submittedName>
</protein>
<dbReference type="InterPro" id="IPR058637">
    <property type="entry name" value="YknX-like_C"/>
</dbReference>
<name>A0A0G3G6A9_9GAMM</name>
<dbReference type="Gene3D" id="2.40.30.170">
    <property type="match status" value="1"/>
</dbReference>
<dbReference type="Proteomes" id="UP000064201">
    <property type="component" value="Chromosome"/>
</dbReference>
<dbReference type="PANTHER" id="PTHR30469:SF15">
    <property type="entry name" value="HLYD FAMILY OF SECRETION PROTEINS"/>
    <property type="match status" value="1"/>
</dbReference>
<evidence type="ECO:0000259" key="3">
    <source>
        <dbReference type="Pfam" id="PF25989"/>
    </source>
</evidence>
<dbReference type="InterPro" id="IPR058624">
    <property type="entry name" value="MdtA-like_HH"/>
</dbReference>
<gene>
    <name evidence="4" type="ORF">TVD_02970</name>
</gene>
<dbReference type="EMBL" id="CP011367">
    <property type="protein sequence ID" value="AKJ94396.1"/>
    <property type="molecule type" value="Genomic_DNA"/>
</dbReference>
<dbReference type="Gene3D" id="2.40.50.100">
    <property type="match status" value="1"/>
</dbReference>
<dbReference type="Pfam" id="PF25876">
    <property type="entry name" value="HH_MFP_RND"/>
    <property type="match status" value="1"/>
</dbReference>
<feature type="coiled-coil region" evidence="1">
    <location>
        <begin position="100"/>
        <end position="141"/>
    </location>
</feature>
<sequence length="397" mass="43656">MAMKKRITIGLVVLAGVAALVWALRPQPVPVSLSEVRAGAFEETVREEGRTRLRETYTVSAPIAGYLHRVALEEGDAVALGDTLFRLEPLPTPALDARSREQARENLAAARSRLQSAEANLENLRAEARFAESEYRRHQELFDRGAVSATEMERMETMRDRARSAVRAGESAVEVARSEIESARVVLDIASGQMPESEADTLSVRSPAEGVVLERYRCCEGTIGAGEPVLVVGDLDDLEVQVDLLSMDAVRVVPGMRVRLTDWGRDAKLDATVRRVQPFGFTKISALGVDEQRVPVILDLDAVEARLAGLAVGYRVEAEFLLWEGDDVLQVPTSALFRDRGEWSVFVVEDGRAEPRRVEVGRRSGFTTQILEGLEAGERVVTRPGDRVQAGTRVVEN</sequence>
<keyword evidence="5" id="KW-1185">Reference proteome</keyword>
<organism evidence="4 5">
    <name type="scientific">Thioalkalivibrio versutus</name>
    <dbReference type="NCBI Taxonomy" id="106634"/>
    <lineage>
        <taxon>Bacteria</taxon>
        <taxon>Pseudomonadati</taxon>
        <taxon>Pseudomonadota</taxon>
        <taxon>Gammaproteobacteria</taxon>
        <taxon>Chromatiales</taxon>
        <taxon>Ectothiorhodospiraceae</taxon>
        <taxon>Thioalkalivibrio</taxon>
    </lineage>
</organism>
<proteinExistence type="predicted"/>
<dbReference type="AlphaFoldDB" id="A0A0G3G6A9"/>
<dbReference type="STRING" id="106634.TVD_02970"/>
<dbReference type="KEGG" id="tvr:TVD_02970"/>
<dbReference type="GO" id="GO:0015562">
    <property type="term" value="F:efflux transmembrane transporter activity"/>
    <property type="evidence" value="ECO:0007669"/>
    <property type="project" value="TreeGrafter"/>
</dbReference>
<dbReference type="Pfam" id="PF25989">
    <property type="entry name" value="YknX_C"/>
    <property type="match status" value="1"/>
</dbReference>
<feature type="domain" description="YknX-like C-terminal permuted SH3-like" evidence="3">
    <location>
        <begin position="328"/>
        <end position="394"/>
    </location>
</feature>
<evidence type="ECO:0000256" key="1">
    <source>
        <dbReference type="SAM" id="Coils"/>
    </source>
</evidence>
<feature type="domain" description="Multidrug resistance protein MdtA-like alpha-helical hairpin" evidence="2">
    <location>
        <begin position="114"/>
        <end position="188"/>
    </location>
</feature>
<dbReference type="SUPFAM" id="SSF111369">
    <property type="entry name" value="HlyD-like secretion proteins"/>
    <property type="match status" value="1"/>
</dbReference>
<dbReference type="Gene3D" id="1.10.287.470">
    <property type="entry name" value="Helix hairpin bin"/>
    <property type="match status" value="1"/>
</dbReference>
<dbReference type="RefSeq" id="WP_047250778.1">
    <property type="nucleotide sequence ID" value="NZ_CP011367.1"/>
</dbReference>
<evidence type="ECO:0000259" key="2">
    <source>
        <dbReference type="Pfam" id="PF25876"/>
    </source>
</evidence>
<dbReference type="PATRIC" id="fig|106634.4.peg.605"/>
<dbReference type="GO" id="GO:1990281">
    <property type="term" value="C:efflux pump complex"/>
    <property type="evidence" value="ECO:0007669"/>
    <property type="project" value="TreeGrafter"/>
</dbReference>
<evidence type="ECO:0000313" key="5">
    <source>
        <dbReference type="Proteomes" id="UP000064201"/>
    </source>
</evidence>
<reference evidence="4 5" key="1">
    <citation type="submission" date="2015-04" db="EMBL/GenBank/DDBJ databases">
        <title>Complete Sequence for the Genome of the Thioalkalivibrio versutus D301.</title>
        <authorList>
            <person name="Mu T."/>
            <person name="Zhou J."/>
            <person name="Xu X."/>
        </authorList>
    </citation>
    <scope>NUCLEOTIDE SEQUENCE [LARGE SCALE GENOMIC DNA]</scope>
    <source>
        <strain evidence="4 5">D301</strain>
    </source>
</reference>